<gene>
    <name evidence="12" type="primary">LOC113494961</name>
</gene>
<evidence type="ECO:0000256" key="6">
    <source>
        <dbReference type="ARBA" id="ARBA00023004"/>
    </source>
</evidence>
<dbReference type="InterPro" id="IPR017972">
    <property type="entry name" value="Cyt_P450_CS"/>
</dbReference>
<dbReference type="Gene3D" id="1.10.630.10">
    <property type="entry name" value="Cytochrome P450"/>
    <property type="match status" value="1"/>
</dbReference>
<evidence type="ECO:0000256" key="8">
    <source>
        <dbReference type="PIRSR" id="PIRSR602401-1"/>
    </source>
</evidence>
<keyword evidence="10" id="KW-0732">Signal</keyword>
<dbReference type="Pfam" id="PF00067">
    <property type="entry name" value="p450"/>
    <property type="match status" value="1"/>
</dbReference>
<dbReference type="InterPro" id="IPR036396">
    <property type="entry name" value="Cyt_P450_sf"/>
</dbReference>
<dbReference type="GO" id="GO:0016705">
    <property type="term" value="F:oxidoreductase activity, acting on paired donors, with incorporation or reduction of molecular oxygen"/>
    <property type="evidence" value="ECO:0007669"/>
    <property type="project" value="InterPro"/>
</dbReference>
<evidence type="ECO:0000313" key="11">
    <source>
        <dbReference type="Proteomes" id="UP000322000"/>
    </source>
</evidence>
<evidence type="ECO:0000256" key="3">
    <source>
        <dbReference type="ARBA" id="ARBA00022617"/>
    </source>
</evidence>
<evidence type="ECO:0000256" key="9">
    <source>
        <dbReference type="RuleBase" id="RU000461"/>
    </source>
</evidence>
<dbReference type="SUPFAM" id="SSF48264">
    <property type="entry name" value="Cytochrome P450"/>
    <property type="match status" value="1"/>
</dbReference>
<dbReference type="InterPro" id="IPR050479">
    <property type="entry name" value="CYP11_CYP27_families"/>
</dbReference>
<protein>
    <submittedName>
        <fullName evidence="12">Cytochrome P450 302a1, mitochondrial</fullName>
    </submittedName>
</protein>
<sequence length="559" mass="64406">MMRVVGSVFLCLYYVHNFMGTGSYCNSMISLRDALRSGCASIKVINMLHFTFKQVHFASHVKSVRLSSKLKTSNSDHNTCSEKDIAMNFEEIPGPTSYPLIGTLHKYVPFFGEYNAEALDKNAWLNWRRYGSLARENPGVRLLHVFDPEDIETVFRQDHRYPARRSHVAMLHYRLSKPNVYNTGGLLSTNGPEWWRLRSTLQKNFTSPQSVKSHISSTDIVVQEFLEWIKKRNVSHHEDFLPYLNRLNLEVIGTVAFNERFHGFSEQEQDRKSRSSKIIEAAFGSNSGIMKLDKGFLWRLFKTPLYRKLVNSQEYLEKVSWNILLERANLFVSDKDNDNSLLASFLKQSNLDLKDILGMMVDILMAAIDTTSYATSFALYHISRNPEVQKKIFYEIFEHLPTKDTKITAEMLSKLAYTKSCIKESLRLNPVSIGVGRLTQKEFILRGYLIPEGTVIVTQNMIACRLPHYVSDPLVFKPERWLRGSEGYENLHPFLSLPFGFGPRSCIARRLAEQNMCITIVRLIREFQIDWKGGELGIRTLLINKPDKPVSLSFTSRKE</sequence>
<keyword evidence="5 9" id="KW-0560">Oxidoreductase</keyword>
<evidence type="ECO:0000256" key="1">
    <source>
        <dbReference type="ARBA" id="ARBA00001971"/>
    </source>
</evidence>
<reference evidence="12" key="1">
    <citation type="submission" date="2025-08" db="UniProtKB">
        <authorList>
            <consortium name="RefSeq"/>
        </authorList>
    </citation>
    <scope>IDENTIFICATION</scope>
</reference>
<keyword evidence="11" id="KW-1185">Reference proteome</keyword>
<feature type="chain" id="PRO_5028985099" evidence="10">
    <location>
        <begin position="21"/>
        <end position="559"/>
    </location>
</feature>
<dbReference type="PRINTS" id="PR00463">
    <property type="entry name" value="EP450I"/>
</dbReference>
<dbReference type="GeneID" id="113494961"/>
<keyword evidence="3 8" id="KW-0349">Heme</keyword>
<evidence type="ECO:0000256" key="10">
    <source>
        <dbReference type="SAM" id="SignalP"/>
    </source>
</evidence>
<proteinExistence type="inferred from homology"/>
<evidence type="ECO:0000256" key="2">
    <source>
        <dbReference type="ARBA" id="ARBA00010617"/>
    </source>
</evidence>
<keyword evidence="4 8" id="KW-0479">Metal-binding</keyword>
<dbReference type="PROSITE" id="PS00086">
    <property type="entry name" value="CYTOCHROME_P450"/>
    <property type="match status" value="1"/>
</dbReference>
<accession>A0A7E5VLX1</accession>
<evidence type="ECO:0000256" key="7">
    <source>
        <dbReference type="ARBA" id="ARBA00023033"/>
    </source>
</evidence>
<dbReference type="InterPro" id="IPR001128">
    <property type="entry name" value="Cyt_P450"/>
</dbReference>
<evidence type="ECO:0000256" key="5">
    <source>
        <dbReference type="ARBA" id="ARBA00023002"/>
    </source>
</evidence>
<dbReference type="AlphaFoldDB" id="A0A7E5VLX1"/>
<dbReference type="PANTHER" id="PTHR24279:SF120">
    <property type="entry name" value="CYTOCHROME P450"/>
    <property type="match status" value="1"/>
</dbReference>
<dbReference type="OrthoDB" id="3945418at2759"/>
<dbReference type="FunCoup" id="A0A7E5VLX1">
    <property type="interactions" value="31"/>
</dbReference>
<dbReference type="PANTHER" id="PTHR24279">
    <property type="entry name" value="CYTOCHROME P450"/>
    <property type="match status" value="1"/>
</dbReference>
<evidence type="ECO:0000313" key="12">
    <source>
        <dbReference type="RefSeq" id="XP_026729307.1"/>
    </source>
</evidence>
<dbReference type="KEGG" id="tnl:113494961"/>
<dbReference type="GO" id="GO:0020037">
    <property type="term" value="F:heme binding"/>
    <property type="evidence" value="ECO:0007669"/>
    <property type="project" value="InterPro"/>
</dbReference>
<dbReference type="PRINTS" id="PR00385">
    <property type="entry name" value="P450"/>
</dbReference>
<dbReference type="GO" id="GO:0005506">
    <property type="term" value="F:iron ion binding"/>
    <property type="evidence" value="ECO:0007669"/>
    <property type="project" value="InterPro"/>
</dbReference>
<dbReference type="InterPro" id="IPR002401">
    <property type="entry name" value="Cyt_P450_E_grp-I"/>
</dbReference>
<feature type="binding site" description="axial binding residue" evidence="8">
    <location>
        <position position="506"/>
    </location>
    <ligand>
        <name>heme</name>
        <dbReference type="ChEBI" id="CHEBI:30413"/>
    </ligand>
    <ligandPart>
        <name>Fe</name>
        <dbReference type="ChEBI" id="CHEBI:18248"/>
    </ligandPart>
</feature>
<dbReference type="RefSeq" id="XP_026729307.1">
    <property type="nucleotide sequence ID" value="XM_026873506.1"/>
</dbReference>
<keyword evidence="7 9" id="KW-0503">Monooxygenase</keyword>
<organism evidence="11 12">
    <name type="scientific">Trichoplusia ni</name>
    <name type="common">Cabbage looper</name>
    <dbReference type="NCBI Taxonomy" id="7111"/>
    <lineage>
        <taxon>Eukaryota</taxon>
        <taxon>Metazoa</taxon>
        <taxon>Ecdysozoa</taxon>
        <taxon>Arthropoda</taxon>
        <taxon>Hexapoda</taxon>
        <taxon>Insecta</taxon>
        <taxon>Pterygota</taxon>
        <taxon>Neoptera</taxon>
        <taxon>Endopterygota</taxon>
        <taxon>Lepidoptera</taxon>
        <taxon>Glossata</taxon>
        <taxon>Ditrysia</taxon>
        <taxon>Noctuoidea</taxon>
        <taxon>Noctuidae</taxon>
        <taxon>Plusiinae</taxon>
        <taxon>Trichoplusia</taxon>
    </lineage>
</organism>
<dbReference type="CDD" id="cd11054">
    <property type="entry name" value="CYP24A1-like"/>
    <property type="match status" value="1"/>
</dbReference>
<feature type="signal peptide" evidence="10">
    <location>
        <begin position="1"/>
        <end position="20"/>
    </location>
</feature>
<comment type="similarity">
    <text evidence="2 9">Belongs to the cytochrome P450 family.</text>
</comment>
<dbReference type="FunFam" id="1.10.630.10:FF:000006">
    <property type="entry name" value="Cytochrome P450 302a1, mitochondrial"/>
    <property type="match status" value="1"/>
</dbReference>
<evidence type="ECO:0000256" key="4">
    <source>
        <dbReference type="ARBA" id="ARBA00022723"/>
    </source>
</evidence>
<dbReference type="CTD" id="45282"/>
<comment type="cofactor">
    <cofactor evidence="1 8">
        <name>heme</name>
        <dbReference type="ChEBI" id="CHEBI:30413"/>
    </cofactor>
</comment>
<dbReference type="InParanoid" id="A0A7E5VLX1"/>
<dbReference type="Proteomes" id="UP000322000">
    <property type="component" value="Chromosome 6"/>
</dbReference>
<keyword evidence="6 8" id="KW-0408">Iron</keyword>
<name>A0A7E5VLX1_TRINI</name>
<dbReference type="GO" id="GO:0004497">
    <property type="term" value="F:monooxygenase activity"/>
    <property type="evidence" value="ECO:0007669"/>
    <property type="project" value="UniProtKB-KW"/>
</dbReference>